<reference evidence="2" key="1">
    <citation type="journal article" date="2016" name="Nat. Commun.">
        <title>The Gonium pectorale genome demonstrates co-option of cell cycle regulation during the evolution of multicellularity.</title>
        <authorList>
            <person name="Hanschen E.R."/>
            <person name="Marriage T.N."/>
            <person name="Ferris P.J."/>
            <person name="Hamaji T."/>
            <person name="Toyoda A."/>
            <person name="Fujiyama A."/>
            <person name="Neme R."/>
            <person name="Noguchi H."/>
            <person name="Minakuchi Y."/>
            <person name="Suzuki M."/>
            <person name="Kawai-Toyooka H."/>
            <person name="Smith D.R."/>
            <person name="Sparks H."/>
            <person name="Anderson J."/>
            <person name="Bakaric R."/>
            <person name="Luria V."/>
            <person name="Karger A."/>
            <person name="Kirschner M.W."/>
            <person name="Durand P.M."/>
            <person name="Michod R.E."/>
            <person name="Nozaki H."/>
            <person name="Olson B.J."/>
        </authorList>
    </citation>
    <scope>NUCLEOTIDE SEQUENCE [LARGE SCALE GENOMIC DNA]</scope>
    <source>
        <strain evidence="2">NIES-2863</strain>
    </source>
</reference>
<evidence type="ECO:0000313" key="2">
    <source>
        <dbReference type="Proteomes" id="UP000075714"/>
    </source>
</evidence>
<name>A0A150G2Y0_GONPE</name>
<dbReference type="Proteomes" id="UP000075714">
    <property type="component" value="Unassembled WGS sequence"/>
</dbReference>
<accession>A0A150G2Y0</accession>
<protein>
    <submittedName>
        <fullName evidence="1">Uncharacterized protein</fullName>
    </submittedName>
</protein>
<comment type="caution">
    <text evidence="1">The sequence shown here is derived from an EMBL/GenBank/DDBJ whole genome shotgun (WGS) entry which is preliminary data.</text>
</comment>
<proteinExistence type="predicted"/>
<dbReference type="AlphaFoldDB" id="A0A150G2Y0"/>
<organism evidence="1 2">
    <name type="scientific">Gonium pectorale</name>
    <name type="common">Green alga</name>
    <dbReference type="NCBI Taxonomy" id="33097"/>
    <lineage>
        <taxon>Eukaryota</taxon>
        <taxon>Viridiplantae</taxon>
        <taxon>Chlorophyta</taxon>
        <taxon>core chlorophytes</taxon>
        <taxon>Chlorophyceae</taxon>
        <taxon>CS clade</taxon>
        <taxon>Chlamydomonadales</taxon>
        <taxon>Volvocaceae</taxon>
        <taxon>Gonium</taxon>
    </lineage>
</organism>
<gene>
    <name evidence="1" type="ORF">GPECTOR_83g282</name>
</gene>
<dbReference type="EMBL" id="LSYV01000084">
    <property type="protein sequence ID" value="KXZ43670.1"/>
    <property type="molecule type" value="Genomic_DNA"/>
</dbReference>
<keyword evidence="2" id="KW-1185">Reference proteome</keyword>
<evidence type="ECO:0000313" key="1">
    <source>
        <dbReference type="EMBL" id="KXZ43670.1"/>
    </source>
</evidence>
<sequence>MLADSTARVRPPLYVFLTANVTLIAQDVCAVAATASATGGGGGSSAADAAPGCGLGPAVEAAAVPSIPISFPTTIAGPPDGRTILNLGGLTSVFRIINLVADDRMSQGTVLLANLTLSGLPAGPPGDLPRSLLRLGLWAFAGVPLWLGGRPDVLVARDVAIELPPEEVALWFSQARVVLPAALAPYLCVGDAIPPGSPLITVTPMDLVAVQAPDTPNALHLVLGQGKSSSFVLRRVLLRPAWGSAAAGSSAEQADATAASVDVDAAAAVVAGFGPYTSRGSICTIVPPMWGEAARLVYDWRALYLLPYDLGNPNDPYSYPPQRTAASSNAAFKPVMLKGDLALLVSSSAVPDPGFGQVQAAVTFPVMLMGEPVWRRVLDLAALPSAAVVAGPRGLLTLRHLTLVNAPMAGRARLAGDGLGQSE</sequence>